<comment type="caution">
    <text evidence="1">The sequence shown here is derived from an EMBL/GenBank/DDBJ whole genome shotgun (WGS) entry which is preliminary data.</text>
</comment>
<sequence length="225" mass="24430">MHLLSLHPTATVTAVTYEPQQAHIAATRIAAAGLASAISVYTGDAANPSTWIPARGSSTPPSTTAPPQPFRIAAESFDALLALDSCYHYSTRATWLATLLPALKLGARFACTDLILGAGYATASAQTRILLRAALWYAGAPWVNFHEREEYAQRLRDAGFKDVVVTVVSEHVFPRFGDFVKRHKASVGSIVGSGLWMRYEGAARLFSWLWKEQLVDFVVAHGTKA</sequence>
<dbReference type="EMBL" id="JADGJQ010000026">
    <property type="protein sequence ID" value="KAJ3178515.1"/>
    <property type="molecule type" value="Genomic_DNA"/>
</dbReference>
<evidence type="ECO:0008006" key="3">
    <source>
        <dbReference type="Google" id="ProtNLM"/>
    </source>
</evidence>
<accession>A0AAD5TM14</accession>
<proteinExistence type="predicted"/>
<dbReference type="Proteomes" id="UP001212152">
    <property type="component" value="Unassembled WGS sequence"/>
</dbReference>
<name>A0AAD5TM14_9FUNG</name>
<reference evidence="1" key="1">
    <citation type="submission" date="2020-05" db="EMBL/GenBank/DDBJ databases">
        <title>Phylogenomic resolution of chytrid fungi.</title>
        <authorList>
            <person name="Stajich J.E."/>
            <person name="Amses K."/>
            <person name="Simmons R."/>
            <person name="Seto K."/>
            <person name="Myers J."/>
            <person name="Bonds A."/>
            <person name="Quandt C.A."/>
            <person name="Barry K."/>
            <person name="Liu P."/>
            <person name="Grigoriev I."/>
            <person name="Longcore J.E."/>
            <person name="James T.Y."/>
        </authorList>
    </citation>
    <scope>NUCLEOTIDE SEQUENCE</scope>
    <source>
        <strain evidence="1">JEL0379</strain>
    </source>
</reference>
<evidence type="ECO:0000313" key="1">
    <source>
        <dbReference type="EMBL" id="KAJ3178515.1"/>
    </source>
</evidence>
<dbReference type="InterPro" id="IPR029063">
    <property type="entry name" value="SAM-dependent_MTases_sf"/>
</dbReference>
<keyword evidence="2" id="KW-1185">Reference proteome</keyword>
<protein>
    <recommendedName>
        <fullName evidence="3">S-adenosyl-L-methionine-dependent methyltransferase</fullName>
    </recommendedName>
</protein>
<dbReference type="AlphaFoldDB" id="A0AAD5TM14"/>
<dbReference type="Gene3D" id="3.40.50.150">
    <property type="entry name" value="Vaccinia Virus protein VP39"/>
    <property type="match status" value="1"/>
</dbReference>
<dbReference type="SUPFAM" id="SSF53335">
    <property type="entry name" value="S-adenosyl-L-methionine-dependent methyltransferases"/>
    <property type="match status" value="1"/>
</dbReference>
<evidence type="ECO:0000313" key="2">
    <source>
        <dbReference type="Proteomes" id="UP001212152"/>
    </source>
</evidence>
<gene>
    <name evidence="1" type="ORF">HDU87_003590</name>
</gene>
<organism evidence="1 2">
    <name type="scientific">Geranomyces variabilis</name>
    <dbReference type="NCBI Taxonomy" id="109894"/>
    <lineage>
        <taxon>Eukaryota</taxon>
        <taxon>Fungi</taxon>
        <taxon>Fungi incertae sedis</taxon>
        <taxon>Chytridiomycota</taxon>
        <taxon>Chytridiomycota incertae sedis</taxon>
        <taxon>Chytridiomycetes</taxon>
        <taxon>Spizellomycetales</taxon>
        <taxon>Powellomycetaceae</taxon>
        <taxon>Geranomyces</taxon>
    </lineage>
</organism>